<reference evidence="1 2" key="1">
    <citation type="submission" date="2023-06" db="EMBL/GenBank/DDBJ databases">
        <authorList>
            <person name="Oyuntsetseg B."/>
            <person name="Kim S.B."/>
        </authorList>
    </citation>
    <scope>NUCLEOTIDE SEQUENCE [LARGE SCALE GENOMIC DNA]</scope>
    <source>
        <strain evidence="1 2">4-36</strain>
    </source>
</reference>
<dbReference type="EMBL" id="CP127295">
    <property type="protein sequence ID" value="WIY05573.1"/>
    <property type="molecule type" value="Genomic_DNA"/>
</dbReference>
<proteinExistence type="predicted"/>
<name>A0A9Y2JWP3_9PSEU</name>
<dbReference type="KEGG" id="amog:QRX60_17610"/>
<organism evidence="1 2">
    <name type="scientific">Amycolatopsis mongoliensis</name>
    <dbReference type="NCBI Taxonomy" id="715475"/>
    <lineage>
        <taxon>Bacteria</taxon>
        <taxon>Bacillati</taxon>
        <taxon>Actinomycetota</taxon>
        <taxon>Actinomycetes</taxon>
        <taxon>Pseudonocardiales</taxon>
        <taxon>Pseudonocardiaceae</taxon>
        <taxon>Amycolatopsis</taxon>
    </lineage>
</organism>
<dbReference type="RefSeq" id="WP_286001861.1">
    <property type="nucleotide sequence ID" value="NZ_CP127295.1"/>
</dbReference>
<keyword evidence="2" id="KW-1185">Reference proteome</keyword>
<dbReference type="Proteomes" id="UP001239397">
    <property type="component" value="Chromosome"/>
</dbReference>
<protein>
    <submittedName>
        <fullName evidence="1">Uncharacterized protein</fullName>
    </submittedName>
</protein>
<sequence length="67" mass="7317">MRLDGRAVGTVCRVTACLVDRHEPRALTESALHLDLPVDEQPGHALITWIADSDHEPWTDAVAPGHP</sequence>
<gene>
    <name evidence="1" type="ORF">QRX60_17610</name>
</gene>
<accession>A0A9Y2JWP3</accession>
<evidence type="ECO:0000313" key="1">
    <source>
        <dbReference type="EMBL" id="WIY05573.1"/>
    </source>
</evidence>
<evidence type="ECO:0000313" key="2">
    <source>
        <dbReference type="Proteomes" id="UP001239397"/>
    </source>
</evidence>
<dbReference type="AlphaFoldDB" id="A0A9Y2JWP3"/>